<dbReference type="RefSeq" id="XP_014169268.1">
    <property type="nucleotide sequence ID" value="XM_014313793.1"/>
</dbReference>
<sequence length="547" mass="61169">MTKKRNRRGSSSTVGRQPQPPDSSLVQAPLPNSDEQLLLGEDLLNIPGLWPEDNLRSQASAAGMASTLPEEVSSRANFLEESFDQLDYGCLSALDIFSPSSYIQSYTSGTLPSGPPLENDPDSSPTKRSCRLSHLSNDDLDYLGKKGVFVLPPLPAQESLLKAYFLFIHPFLPVLAEDESWSEYEAEFVSPEVVLQLGYNTVAEAQESLFEKAKLLFDFETEDNELALVGSALLLSYRSPRADQKLVQKPLYWLAIAISLTKEISNNRGIQCPDSMGYKGLVKRLQWACAIRELVIALSSRNITEVEPCLPELPVLDVEDIEDSTIQSRVYDKEAKLLFMAMFLSLTELTRLVVKIRLQKSSTDFGSGVERTAKDQNVECLFSVEKASLELAAWRDKFARKFSLETTTSTLANLKMLVFHRNLALLLCESPIAINSGIVHTLQRPLYEFTQSSDKQEGVKLCINVLEEMQQRFPVVNDMIAMLYAAIQFAEREVATYSLNNTSSTEFGCGKDLLSGSDQEMIVREAFIISRTIHFLDGLFYKGYHNS</sequence>
<proteinExistence type="predicted"/>
<keyword evidence="3" id="KW-1185">Reference proteome</keyword>
<accession>F0XQP5</accession>
<dbReference type="PANTHER" id="PTHR47425">
    <property type="entry name" value="FARB-RELATED"/>
    <property type="match status" value="1"/>
</dbReference>
<dbReference type="InParanoid" id="F0XQP5"/>
<dbReference type="EMBL" id="GL629807">
    <property type="protein sequence ID" value="EFW99853.1"/>
    <property type="molecule type" value="Genomic_DNA"/>
</dbReference>
<dbReference type="CDD" id="cd12148">
    <property type="entry name" value="fungal_TF_MHR"/>
    <property type="match status" value="1"/>
</dbReference>
<dbReference type="Proteomes" id="UP000007796">
    <property type="component" value="Unassembled WGS sequence"/>
</dbReference>
<evidence type="ECO:0000313" key="2">
    <source>
        <dbReference type="EMBL" id="EFW99853.1"/>
    </source>
</evidence>
<feature type="compositionally biased region" description="Polar residues" evidence="1">
    <location>
        <begin position="9"/>
        <end position="26"/>
    </location>
</feature>
<reference evidence="2 3" key="1">
    <citation type="journal article" date="2011" name="Proc. Natl. Acad. Sci. U.S.A.">
        <title>Genome and transcriptome analyses of the mountain pine beetle-fungal symbiont Grosmannia clavigera, a lodgepole pine pathogen.</title>
        <authorList>
            <person name="DiGuistini S."/>
            <person name="Wang Y."/>
            <person name="Liao N.Y."/>
            <person name="Taylor G."/>
            <person name="Tanguay P."/>
            <person name="Feau N."/>
            <person name="Henrissat B."/>
            <person name="Chan S.K."/>
            <person name="Hesse-Orce U."/>
            <person name="Alamouti S.M."/>
            <person name="Tsui C.K.M."/>
            <person name="Docking R.T."/>
            <person name="Levasseur A."/>
            <person name="Haridas S."/>
            <person name="Robertson G."/>
            <person name="Birol I."/>
            <person name="Holt R.A."/>
            <person name="Marra M.A."/>
            <person name="Hamelin R.C."/>
            <person name="Hirst M."/>
            <person name="Jones S.J.M."/>
            <person name="Bohlmann J."/>
            <person name="Breuil C."/>
        </authorList>
    </citation>
    <scope>NUCLEOTIDE SEQUENCE [LARGE SCALE GENOMIC DNA]</scope>
    <source>
        <strain evidence="3">kw1407 / UAMH 11150</strain>
    </source>
</reference>
<dbReference type="OrthoDB" id="4161332at2759"/>
<protein>
    <submittedName>
        <fullName evidence="2">C6 zinc finger domain containing protein</fullName>
    </submittedName>
</protein>
<evidence type="ECO:0000256" key="1">
    <source>
        <dbReference type="SAM" id="MobiDB-lite"/>
    </source>
</evidence>
<dbReference type="InterPro" id="IPR052761">
    <property type="entry name" value="Fungal_Detox/Toxin_TFs"/>
</dbReference>
<name>F0XQP5_GROCL</name>
<gene>
    <name evidence="2" type="ORF">CMQ_171</name>
</gene>
<dbReference type="GeneID" id="25974618"/>
<dbReference type="AlphaFoldDB" id="F0XQP5"/>
<organism evidence="3">
    <name type="scientific">Grosmannia clavigera (strain kw1407 / UAMH 11150)</name>
    <name type="common">Blue stain fungus</name>
    <name type="synonym">Graphiocladiella clavigera</name>
    <dbReference type="NCBI Taxonomy" id="655863"/>
    <lineage>
        <taxon>Eukaryota</taxon>
        <taxon>Fungi</taxon>
        <taxon>Dikarya</taxon>
        <taxon>Ascomycota</taxon>
        <taxon>Pezizomycotina</taxon>
        <taxon>Sordariomycetes</taxon>
        <taxon>Sordariomycetidae</taxon>
        <taxon>Ophiostomatales</taxon>
        <taxon>Ophiostomataceae</taxon>
        <taxon>Leptographium</taxon>
    </lineage>
</organism>
<dbReference type="STRING" id="655863.F0XQP5"/>
<feature type="region of interest" description="Disordered" evidence="1">
    <location>
        <begin position="108"/>
        <end position="129"/>
    </location>
</feature>
<feature type="region of interest" description="Disordered" evidence="1">
    <location>
        <begin position="1"/>
        <end position="30"/>
    </location>
</feature>
<dbReference type="HOGENOM" id="CLU_497871_0_0_1"/>
<dbReference type="PANTHER" id="PTHR47425:SF2">
    <property type="entry name" value="FARB-RELATED"/>
    <property type="match status" value="1"/>
</dbReference>
<evidence type="ECO:0000313" key="3">
    <source>
        <dbReference type="Proteomes" id="UP000007796"/>
    </source>
</evidence>